<dbReference type="InterPro" id="IPR052159">
    <property type="entry name" value="Competence_DNA_uptake"/>
</dbReference>
<dbReference type="Gene3D" id="3.60.15.10">
    <property type="entry name" value="Ribonuclease Z/Hydroxyacylglutathione hydrolase-like"/>
    <property type="match status" value="1"/>
</dbReference>
<reference evidence="1 2" key="1">
    <citation type="submission" date="2018-05" db="EMBL/GenBank/DDBJ databases">
        <title>Integrated omic analyses show evidence that a Ca. Accumulibacter phosphatis strain performs denitrification under micro-aerobic conditions.</title>
        <authorList>
            <person name="Camejo P.Y."/>
            <person name="Katherine M.D."/>
            <person name="Daniel N.R."/>
        </authorList>
    </citation>
    <scope>NUCLEOTIDE SEQUENCE [LARGE SCALE GENOMIC DNA]</scope>
    <source>
        <strain evidence="1">UW-LDO-IC</strain>
    </source>
</reference>
<dbReference type="AlphaFoldDB" id="A0A369XJ12"/>
<evidence type="ECO:0000313" key="2">
    <source>
        <dbReference type="Proteomes" id="UP000253831"/>
    </source>
</evidence>
<protein>
    <recommendedName>
        <fullName evidence="3">MBL fold metallo-hydrolase</fullName>
    </recommendedName>
</protein>
<evidence type="ECO:0008006" key="3">
    <source>
        <dbReference type="Google" id="ProtNLM"/>
    </source>
</evidence>
<dbReference type="PANTHER" id="PTHR30619:SF1">
    <property type="entry name" value="RECOMBINATION PROTEIN 2"/>
    <property type="match status" value="1"/>
</dbReference>
<organism evidence="1 2">
    <name type="scientific">Candidatus Accumulibacter meliphilus</name>
    <dbReference type="NCBI Taxonomy" id="2211374"/>
    <lineage>
        <taxon>Bacteria</taxon>
        <taxon>Pseudomonadati</taxon>
        <taxon>Pseudomonadota</taxon>
        <taxon>Betaproteobacteria</taxon>
        <taxon>Candidatus Accumulibacter</taxon>
    </lineage>
</organism>
<dbReference type="InterPro" id="IPR036866">
    <property type="entry name" value="RibonucZ/Hydroxyglut_hydro"/>
</dbReference>
<dbReference type="EMBL" id="QPGA01000084">
    <property type="protein sequence ID" value="RDE48812.1"/>
    <property type="molecule type" value="Genomic_DNA"/>
</dbReference>
<accession>A0A369XJ12</accession>
<dbReference type="SUPFAM" id="SSF56281">
    <property type="entry name" value="Metallo-hydrolase/oxidoreductase"/>
    <property type="match status" value="1"/>
</dbReference>
<name>A0A369XJ12_9PROT</name>
<dbReference type="Proteomes" id="UP000253831">
    <property type="component" value="Unassembled WGS sequence"/>
</dbReference>
<sequence length="376" mass="41311">MTTPSDLGKDSSFFRIEMLPALHGDCLFVEYGDSSRTRRLLIDGGPIATYKHLEARLDALPAGDRRFELVVMSHVDTDHVEGIVRLLANQPLPIRVIDLWFNGWNHLSSGGRVLGGKQGEFLSALIVRRFEDDQWNGAFSGQAVVVPDDGPLPERTLAGGLRLTLLSPTPATLTQMRKAWEKDLGPSVTPGDLDAAWQRLAQLKAYLPGQGLLGTTPELDSLLERQLKVDKSAANGSSIAFLAEFAGKSCLFLADAYHEVITASLTRLLQQRGQPILKVDAVKVAHHGSAGNVSDELLALIDSPRFLVSTNGSRFRHPDAEAMQRIIARSRHQPPTLCFNYASKTTRSWASPARQAELAYRAEYNPVANAPYRIEL</sequence>
<proteinExistence type="predicted"/>
<evidence type="ECO:0000313" key="1">
    <source>
        <dbReference type="EMBL" id="RDE48812.1"/>
    </source>
</evidence>
<comment type="caution">
    <text evidence="1">The sequence shown here is derived from an EMBL/GenBank/DDBJ whole genome shotgun (WGS) entry which is preliminary data.</text>
</comment>
<dbReference type="PANTHER" id="PTHR30619">
    <property type="entry name" value="DNA INTERNALIZATION/COMPETENCE PROTEIN COMEC/REC2"/>
    <property type="match status" value="1"/>
</dbReference>
<gene>
    <name evidence="1" type="ORF">DVS81_20085</name>
</gene>